<dbReference type="GO" id="GO:0008483">
    <property type="term" value="F:transaminase activity"/>
    <property type="evidence" value="ECO:0007669"/>
    <property type="project" value="UniProtKB-KW"/>
</dbReference>
<dbReference type="Pfam" id="PF00266">
    <property type="entry name" value="Aminotran_5"/>
    <property type="match status" value="1"/>
</dbReference>
<dbReference type="AlphaFoldDB" id="A0A133KE99"/>
<dbReference type="InterPro" id="IPR015421">
    <property type="entry name" value="PyrdxlP-dep_Trfase_major"/>
</dbReference>
<dbReference type="STRING" id="33036.HMPREF3200_01098"/>
<accession>A0A133KE99</accession>
<dbReference type="Gene3D" id="3.90.1150.10">
    <property type="entry name" value="Aspartate Aminotransferase, domain 1"/>
    <property type="match status" value="1"/>
</dbReference>
<evidence type="ECO:0000259" key="1">
    <source>
        <dbReference type="Pfam" id="PF00266"/>
    </source>
</evidence>
<keyword evidence="2" id="KW-0808">Transferase</keyword>
<evidence type="ECO:0000313" key="3">
    <source>
        <dbReference type="Proteomes" id="UP000070383"/>
    </source>
</evidence>
<dbReference type="PANTHER" id="PTHR43586">
    <property type="entry name" value="CYSTEINE DESULFURASE"/>
    <property type="match status" value="1"/>
</dbReference>
<dbReference type="InterPro" id="IPR015424">
    <property type="entry name" value="PyrdxlP-dep_Trfase"/>
</dbReference>
<dbReference type="EMBL" id="LRPM01000041">
    <property type="protein sequence ID" value="KWZ77889.1"/>
    <property type="molecule type" value="Genomic_DNA"/>
</dbReference>
<dbReference type="RefSeq" id="WP_060929442.1">
    <property type="nucleotide sequence ID" value="NZ_KQ955280.1"/>
</dbReference>
<dbReference type="PANTHER" id="PTHR43586:SF4">
    <property type="entry name" value="ISOPENICILLIN N EPIMERASE"/>
    <property type="match status" value="1"/>
</dbReference>
<evidence type="ECO:0000313" key="2">
    <source>
        <dbReference type="EMBL" id="KWZ77889.1"/>
    </source>
</evidence>
<dbReference type="SUPFAM" id="SSF53383">
    <property type="entry name" value="PLP-dependent transferases"/>
    <property type="match status" value="1"/>
</dbReference>
<keyword evidence="3" id="KW-1185">Reference proteome</keyword>
<gene>
    <name evidence="2" type="ORF">HMPREF3200_01098</name>
</gene>
<dbReference type="Proteomes" id="UP000070383">
    <property type="component" value="Unassembled WGS sequence"/>
</dbReference>
<protein>
    <submittedName>
        <fullName evidence="2">Aminotransferase, class V</fullName>
    </submittedName>
</protein>
<dbReference type="InterPro" id="IPR015422">
    <property type="entry name" value="PyrdxlP-dep_Trfase_small"/>
</dbReference>
<name>A0A133KE99_9FIRM</name>
<sequence length="379" mass="42097">MYFDNSATSLHKPQALKEKFIELIESEKYGNPARSGHLLSQNTMLAIYDTKKSLARLAHITNPSDIVLTENATYALNFAIKSLVEKKDHVISSTSEHNSVLRPLYQSGCELSLVDFDENFDLDYGALEKELRKNSKFLIINSASNLLGEAKDLDRLYDFAKANQLIMIVDLAQSFGLLDMNLSKYDNSIFAFTGHKSLYGPSGTGGLIKNGEFPFKEVFSGGSGIDSFAKTMPCAFPLIFEVGTASFLNQIALKASVDFILDEGIEKIRAKSLRLARSFYKKASAIDGIKFYSKDDKNLKTPIVSLNIKDLPSGEVAMILDEDYNIQTRPGAHCSPLIHKHLGTEVQGLVRFSFSYFNSIEEVDKAVEALFHIARSLSD</sequence>
<dbReference type="Gene3D" id="3.40.640.10">
    <property type="entry name" value="Type I PLP-dependent aspartate aminotransferase-like (Major domain)"/>
    <property type="match status" value="1"/>
</dbReference>
<dbReference type="InterPro" id="IPR000192">
    <property type="entry name" value="Aminotrans_V_dom"/>
</dbReference>
<dbReference type="OrthoDB" id="9804366at2"/>
<reference evidence="3" key="1">
    <citation type="submission" date="2016-01" db="EMBL/GenBank/DDBJ databases">
        <authorList>
            <person name="Mitreva M."/>
            <person name="Pepin K.H."/>
            <person name="Mihindukulasuriya K.A."/>
            <person name="Fulton R."/>
            <person name="Fronick C."/>
            <person name="O'Laughlin M."/>
            <person name="Miner T."/>
            <person name="Herter B."/>
            <person name="Rosa B.A."/>
            <person name="Cordes M."/>
            <person name="Tomlinson C."/>
            <person name="Wollam A."/>
            <person name="Palsikar V.B."/>
            <person name="Mardis E.R."/>
            <person name="Wilson R.K."/>
        </authorList>
    </citation>
    <scope>NUCLEOTIDE SEQUENCE [LARGE SCALE GENOMIC DNA]</scope>
    <source>
        <strain evidence="3">MJR8151</strain>
    </source>
</reference>
<keyword evidence="2" id="KW-0032">Aminotransferase</keyword>
<comment type="caution">
    <text evidence="2">The sequence shown here is derived from an EMBL/GenBank/DDBJ whole genome shotgun (WGS) entry which is preliminary data.</text>
</comment>
<dbReference type="PATRIC" id="fig|33036.3.peg.1086"/>
<proteinExistence type="predicted"/>
<feature type="domain" description="Aminotransferase class V" evidence="1">
    <location>
        <begin position="1"/>
        <end position="365"/>
    </location>
</feature>
<organism evidence="2 3">
    <name type="scientific">Anaerococcus tetradius</name>
    <dbReference type="NCBI Taxonomy" id="33036"/>
    <lineage>
        <taxon>Bacteria</taxon>
        <taxon>Bacillati</taxon>
        <taxon>Bacillota</taxon>
        <taxon>Tissierellia</taxon>
        <taxon>Tissierellales</taxon>
        <taxon>Peptoniphilaceae</taxon>
        <taxon>Anaerococcus</taxon>
    </lineage>
</organism>